<dbReference type="SUPFAM" id="SSF52402">
    <property type="entry name" value="Adenine nucleotide alpha hydrolases-like"/>
    <property type="match status" value="2"/>
</dbReference>
<protein>
    <submittedName>
        <fullName evidence="3">Nucleotide-binding universal stress protein, UspA family</fullName>
    </submittedName>
</protein>
<dbReference type="InterPro" id="IPR006016">
    <property type="entry name" value="UspA"/>
</dbReference>
<organism evidence="3 4">
    <name type="scientific">Maribacter dokdonensis</name>
    <dbReference type="NCBI Taxonomy" id="320912"/>
    <lineage>
        <taxon>Bacteria</taxon>
        <taxon>Pseudomonadati</taxon>
        <taxon>Bacteroidota</taxon>
        <taxon>Flavobacteriia</taxon>
        <taxon>Flavobacteriales</taxon>
        <taxon>Flavobacteriaceae</taxon>
        <taxon>Maribacter</taxon>
    </lineage>
</organism>
<dbReference type="Pfam" id="PF00582">
    <property type="entry name" value="Usp"/>
    <property type="match status" value="1"/>
</dbReference>
<dbReference type="CDD" id="cd00293">
    <property type="entry name" value="USP-like"/>
    <property type="match status" value="1"/>
</dbReference>
<dbReference type="PANTHER" id="PTHR46268:SF6">
    <property type="entry name" value="UNIVERSAL STRESS PROTEIN UP12"/>
    <property type="match status" value="1"/>
</dbReference>
<evidence type="ECO:0000313" key="4">
    <source>
        <dbReference type="Proteomes" id="UP000183038"/>
    </source>
</evidence>
<evidence type="ECO:0000313" key="3">
    <source>
        <dbReference type="EMBL" id="SEC62914.1"/>
    </source>
</evidence>
<dbReference type="EMBL" id="FNTB01000001">
    <property type="protein sequence ID" value="SEC62914.1"/>
    <property type="molecule type" value="Genomic_DNA"/>
</dbReference>
<dbReference type="Proteomes" id="UP000183038">
    <property type="component" value="Unassembled WGS sequence"/>
</dbReference>
<dbReference type="Gene3D" id="3.40.50.12370">
    <property type="match status" value="1"/>
</dbReference>
<dbReference type="RefSeq" id="WP_074674383.1">
    <property type="nucleotide sequence ID" value="NZ_FNTB01000001.1"/>
</dbReference>
<sequence>MNKRILIPTDFSKNALNAIRYTIDLYAKLNCDFYFLNVFSFEKYTTNSLNIPEEGSAEYLLAKQESEKKFDILINTLSLHEENFKHNYFTESTSNFLSEAIKQNIKEKDIDLVAMGTKGATGSKGVLFGSNTVMAMEKIRECPVLAIPEHVSFMSPKEIVFPTDFKDVYKRSEFKYLIELANMHNAEIVVLHLENNKELTETQLSNKQLLSSILSETKHQFHTLKEKNLGKGIQLFVESRESDMISFINRKHFFFGSVFSKPLIKEIGYDSDVPILALH</sequence>
<feature type="domain" description="UspA" evidence="2">
    <location>
        <begin position="1"/>
        <end position="147"/>
    </location>
</feature>
<dbReference type="PANTHER" id="PTHR46268">
    <property type="entry name" value="STRESS RESPONSE PROTEIN NHAX"/>
    <property type="match status" value="1"/>
</dbReference>
<accession>A0A1H4U3U3</accession>
<gene>
    <name evidence="3" type="ORF">SAMN05192540_3656</name>
</gene>
<evidence type="ECO:0000259" key="2">
    <source>
        <dbReference type="Pfam" id="PF00582"/>
    </source>
</evidence>
<reference evidence="3 4" key="1">
    <citation type="submission" date="2016-10" db="EMBL/GenBank/DDBJ databases">
        <authorList>
            <person name="de Groot N.N."/>
        </authorList>
    </citation>
    <scope>NUCLEOTIDE SEQUENCE [LARGE SCALE GENOMIC DNA]</scope>
    <source>
        <strain evidence="3 4">MAR_2009_71</strain>
    </source>
</reference>
<dbReference type="OrthoDB" id="9788959at2"/>
<dbReference type="PRINTS" id="PR01438">
    <property type="entry name" value="UNVRSLSTRESS"/>
</dbReference>
<comment type="similarity">
    <text evidence="1">Belongs to the universal stress protein A family.</text>
</comment>
<name>A0A1H4U3U3_9FLAO</name>
<dbReference type="InterPro" id="IPR006015">
    <property type="entry name" value="Universal_stress_UspA"/>
</dbReference>
<dbReference type="AlphaFoldDB" id="A0A1H4U3U3"/>
<proteinExistence type="inferred from homology"/>
<evidence type="ECO:0000256" key="1">
    <source>
        <dbReference type="ARBA" id="ARBA00008791"/>
    </source>
</evidence>